<dbReference type="PROSITE" id="PS00028">
    <property type="entry name" value="ZINC_FINGER_C2H2_1"/>
    <property type="match status" value="3"/>
</dbReference>
<protein>
    <recommendedName>
        <fullName evidence="7">C2H2-type domain-containing protein</fullName>
    </recommendedName>
</protein>
<dbReference type="GO" id="GO:0005634">
    <property type="term" value="C:nucleus"/>
    <property type="evidence" value="ECO:0007669"/>
    <property type="project" value="TreeGrafter"/>
</dbReference>
<feature type="region of interest" description="Disordered" evidence="6">
    <location>
        <begin position="63"/>
        <end position="123"/>
    </location>
</feature>
<feature type="compositionally biased region" description="Basic and acidic residues" evidence="6">
    <location>
        <begin position="161"/>
        <end position="171"/>
    </location>
</feature>
<feature type="region of interest" description="Disordered" evidence="6">
    <location>
        <begin position="210"/>
        <end position="284"/>
    </location>
</feature>
<keyword evidence="4" id="KW-0862">Zinc</keyword>
<dbReference type="SMART" id="SM00355">
    <property type="entry name" value="ZnF_C2H2"/>
    <property type="match status" value="4"/>
</dbReference>
<evidence type="ECO:0000256" key="1">
    <source>
        <dbReference type="ARBA" id="ARBA00022723"/>
    </source>
</evidence>
<dbReference type="PANTHER" id="PTHR24408">
    <property type="entry name" value="ZINC FINGER PROTEIN"/>
    <property type="match status" value="1"/>
</dbReference>
<feature type="region of interest" description="Disordered" evidence="6">
    <location>
        <begin position="161"/>
        <end position="181"/>
    </location>
</feature>
<evidence type="ECO:0000313" key="8">
    <source>
        <dbReference type="EMBL" id="TNN26559.1"/>
    </source>
</evidence>
<dbReference type="EMBL" id="SRLO01009990">
    <property type="protein sequence ID" value="TNN26559.1"/>
    <property type="molecule type" value="Genomic_DNA"/>
</dbReference>
<keyword evidence="9" id="KW-1185">Reference proteome</keyword>
<comment type="caution">
    <text evidence="8">The sequence shown here is derived from an EMBL/GenBank/DDBJ whole genome shotgun (WGS) entry which is preliminary data.</text>
</comment>
<proteinExistence type="predicted"/>
<dbReference type="Pfam" id="PF00096">
    <property type="entry name" value="zf-C2H2"/>
    <property type="match status" value="1"/>
</dbReference>
<evidence type="ECO:0000256" key="3">
    <source>
        <dbReference type="ARBA" id="ARBA00022771"/>
    </source>
</evidence>
<keyword evidence="1" id="KW-0479">Metal-binding</keyword>
<dbReference type="GO" id="GO:0000981">
    <property type="term" value="F:DNA-binding transcription factor activity, RNA polymerase II-specific"/>
    <property type="evidence" value="ECO:0007669"/>
    <property type="project" value="TreeGrafter"/>
</dbReference>
<dbReference type="Gene3D" id="3.30.160.60">
    <property type="entry name" value="Classic Zinc Finger"/>
    <property type="match status" value="2"/>
</dbReference>
<evidence type="ECO:0000256" key="5">
    <source>
        <dbReference type="PROSITE-ProRule" id="PRU00042"/>
    </source>
</evidence>
<dbReference type="SUPFAM" id="SSF57667">
    <property type="entry name" value="beta-beta-alpha zinc fingers"/>
    <property type="match status" value="1"/>
</dbReference>
<keyword evidence="3 5" id="KW-0863">Zinc-finger</keyword>
<dbReference type="GO" id="GO:0043565">
    <property type="term" value="F:sequence-specific DNA binding"/>
    <property type="evidence" value="ECO:0007669"/>
    <property type="project" value="TreeGrafter"/>
</dbReference>
<sequence>MDGVLWSSSGLRESFRSGAAVAALTRLARLLAPPGPLGCALCGRRFSLQSTLRLHRCPAPGAPGPACTAPRGLHRGGAAARIPTGGRPTASAGASSRSPPPGPGGTKAALRRRAERGSKVKAAGGAQVTGQLIQTAASRTKLLGCRSCERAFRSTAELQLHRKEAHSREKSVLAPPRPAAARRRRASAYACPGCSQVFFHHLSLRAHCRQQPTCSPGTTHRPPVGGATRETPHGPGAAGERPLRAGPGRPRKELRAEEGEGEEEEEGGGEGEEEEEEEGGEGEFPCPSCAEVFSRQAQLRQHEELHLASVSCRPCSVCSGQVEACGRPGARRRRPYHCGPCLQGFSALDSFLEHCQEHLRVRVEEDGVGEGYALHGEA</sequence>
<feature type="compositionally biased region" description="Low complexity" evidence="6">
    <location>
        <begin position="83"/>
        <end position="97"/>
    </location>
</feature>
<name>A0A4Z2ECK4_9TELE</name>
<dbReference type="AlphaFoldDB" id="A0A4Z2ECK4"/>
<evidence type="ECO:0000256" key="2">
    <source>
        <dbReference type="ARBA" id="ARBA00022737"/>
    </source>
</evidence>
<dbReference type="PROSITE" id="PS50157">
    <property type="entry name" value="ZINC_FINGER_C2H2_2"/>
    <property type="match status" value="2"/>
</dbReference>
<dbReference type="Proteomes" id="UP000314294">
    <property type="component" value="Unassembled WGS sequence"/>
</dbReference>
<feature type="domain" description="C2H2-type" evidence="7">
    <location>
        <begin position="284"/>
        <end position="311"/>
    </location>
</feature>
<evidence type="ECO:0000313" key="9">
    <source>
        <dbReference type="Proteomes" id="UP000314294"/>
    </source>
</evidence>
<accession>A0A4Z2ECK4</accession>
<gene>
    <name evidence="8" type="ORF">EYF80_063305</name>
</gene>
<feature type="compositionally biased region" description="Acidic residues" evidence="6">
    <location>
        <begin position="259"/>
        <end position="281"/>
    </location>
</feature>
<dbReference type="PANTHER" id="PTHR24408:SF58">
    <property type="entry name" value="TRANSCRIPTION FACTOR (TFIIIA), PUTATIVE (AFU_ORTHOLOGUE AFUA_1G05150)-RELATED"/>
    <property type="match status" value="1"/>
</dbReference>
<dbReference type="InterPro" id="IPR036236">
    <property type="entry name" value="Znf_C2H2_sf"/>
</dbReference>
<evidence type="ECO:0000256" key="6">
    <source>
        <dbReference type="SAM" id="MobiDB-lite"/>
    </source>
</evidence>
<dbReference type="OrthoDB" id="6359816at2759"/>
<dbReference type="InterPro" id="IPR013087">
    <property type="entry name" value="Znf_C2H2_type"/>
</dbReference>
<feature type="domain" description="C2H2-type" evidence="7">
    <location>
        <begin position="143"/>
        <end position="171"/>
    </location>
</feature>
<evidence type="ECO:0000256" key="4">
    <source>
        <dbReference type="ARBA" id="ARBA00022833"/>
    </source>
</evidence>
<keyword evidence="2" id="KW-0677">Repeat</keyword>
<organism evidence="8 9">
    <name type="scientific">Liparis tanakae</name>
    <name type="common">Tanaka's snailfish</name>
    <dbReference type="NCBI Taxonomy" id="230148"/>
    <lineage>
        <taxon>Eukaryota</taxon>
        <taxon>Metazoa</taxon>
        <taxon>Chordata</taxon>
        <taxon>Craniata</taxon>
        <taxon>Vertebrata</taxon>
        <taxon>Euteleostomi</taxon>
        <taxon>Actinopterygii</taxon>
        <taxon>Neopterygii</taxon>
        <taxon>Teleostei</taxon>
        <taxon>Neoteleostei</taxon>
        <taxon>Acanthomorphata</taxon>
        <taxon>Eupercaria</taxon>
        <taxon>Perciformes</taxon>
        <taxon>Cottioidei</taxon>
        <taxon>Cottales</taxon>
        <taxon>Liparidae</taxon>
        <taxon>Liparis</taxon>
    </lineage>
</organism>
<dbReference type="GO" id="GO:0008270">
    <property type="term" value="F:zinc ion binding"/>
    <property type="evidence" value="ECO:0007669"/>
    <property type="project" value="UniProtKB-KW"/>
</dbReference>
<reference evidence="8 9" key="1">
    <citation type="submission" date="2019-03" db="EMBL/GenBank/DDBJ databases">
        <title>First draft genome of Liparis tanakae, snailfish: a comprehensive survey of snailfish specific genes.</title>
        <authorList>
            <person name="Kim W."/>
            <person name="Song I."/>
            <person name="Jeong J.-H."/>
            <person name="Kim D."/>
            <person name="Kim S."/>
            <person name="Ryu S."/>
            <person name="Song J.Y."/>
            <person name="Lee S.K."/>
        </authorList>
    </citation>
    <scope>NUCLEOTIDE SEQUENCE [LARGE SCALE GENOMIC DNA]</scope>
    <source>
        <tissue evidence="8">Muscle</tissue>
    </source>
</reference>
<evidence type="ECO:0000259" key="7">
    <source>
        <dbReference type="PROSITE" id="PS50157"/>
    </source>
</evidence>